<reference evidence="2 3" key="1">
    <citation type="submission" date="2023-03" db="EMBL/GenBank/DDBJ databases">
        <title>High recombination rates correlate with genetic variation in Cardiocondyla obscurior ants.</title>
        <authorList>
            <person name="Errbii M."/>
        </authorList>
    </citation>
    <scope>NUCLEOTIDE SEQUENCE [LARGE SCALE GENOMIC DNA]</scope>
    <source>
        <strain evidence="2">Alpha-2009</strain>
        <tissue evidence="2">Whole body</tissue>
    </source>
</reference>
<proteinExistence type="predicted"/>
<evidence type="ECO:0000256" key="1">
    <source>
        <dbReference type="SAM" id="MobiDB-lite"/>
    </source>
</evidence>
<accession>A0AAW2F332</accession>
<comment type="caution">
    <text evidence="2">The sequence shown here is derived from an EMBL/GenBank/DDBJ whole genome shotgun (WGS) entry which is preliminary data.</text>
</comment>
<evidence type="ECO:0000313" key="2">
    <source>
        <dbReference type="EMBL" id="KAL0108901.1"/>
    </source>
</evidence>
<sequence length="115" mass="13146">MTIPQIEFGTRLDRQHDAVAKRDAWRREIQRDRAVASHREADNDDNERRAFSPRYTRDARRAAIIGQTPYAKAHPGKGRFDRLNPPIVDIAFKIATLTRGKVSQKLGKPVSKLTI</sequence>
<dbReference type="Proteomes" id="UP001430953">
    <property type="component" value="Unassembled WGS sequence"/>
</dbReference>
<keyword evidence="3" id="KW-1185">Reference proteome</keyword>
<protein>
    <submittedName>
        <fullName evidence="2">Uncharacterized protein</fullName>
    </submittedName>
</protein>
<evidence type="ECO:0000313" key="3">
    <source>
        <dbReference type="Proteomes" id="UP001430953"/>
    </source>
</evidence>
<dbReference type="AlphaFoldDB" id="A0AAW2F332"/>
<feature type="region of interest" description="Disordered" evidence="1">
    <location>
        <begin position="35"/>
        <end position="55"/>
    </location>
</feature>
<organism evidence="2 3">
    <name type="scientific">Cardiocondyla obscurior</name>
    <dbReference type="NCBI Taxonomy" id="286306"/>
    <lineage>
        <taxon>Eukaryota</taxon>
        <taxon>Metazoa</taxon>
        <taxon>Ecdysozoa</taxon>
        <taxon>Arthropoda</taxon>
        <taxon>Hexapoda</taxon>
        <taxon>Insecta</taxon>
        <taxon>Pterygota</taxon>
        <taxon>Neoptera</taxon>
        <taxon>Endopterygota</taxon>
        <taxon>Hymenoptera</taxon>
        <taxon>Apocrita</taxon>
        <taxon>Aculeata</taxon>
        <taxon>Formicoidea</taxon>
        <taxon>Formicidae</taxon>
        <taxon>Myrmicinae</taxon>
        <taxon>Cardiocondyla</taxon>
    </lineage>
</organism>
<dbReference type="EMBL" id="JADYXP020000015">
    <property type="protein sequence ID" value="KAL0108901.1"/>
    <property type="molecule type" value="Genomic_DNA"/>
</dbReference>
<gene>
    <name evidence="2" type="ORF">PUN28_014186</name>
</gene>
<name>A0AAW2F332_9HYME</name>